<proteinExistence type="predicted"/>
<keyword evidence="3" id="KW-1185">Reference proteome</keyword>
<sequence>MVGDWPPEAGEAARRTAERYGPPDETMPSRLVWNHARPWKRVVVNRDAPEHRFPQPHQDRIEGWIDLAVPLESAADLAAFNGSIRVERTRGELAASCDVEAVNFLAVNLAHDLVTGRIDVDEARREYTEMVAGHLLGRTQPYTSGIAFEPLTAGAGTADAGEPFAPYAMPAVPPRASGRRP</sequence>
<evidence type="ECO:0000256" key="1">
    <source>
        <dbReference type="SAM" id="MobiDB-lite"/>
    </source>
</evidence>
<accession>A0A6F8YQ34</accession>
<organism evidence="2 3">
    <name type="scientific">Phytohabitans suffuscus</name>
    <dbReference type="NCBI Taxonomy" id="624315"/>
    <lineage>
        <taxon>Bacteria</taxon>
        <taxon>Bacillati</taxon>
        <taxon>Actinomycetota</taxon>
        <taxon>Actinomycetes</taxon>
        <taxon>Micromonosporales</taxon>
        <taxon>Micromonosporaceae</taxon>
    </lineage>
</organism>
<gene>
    <name evidence="2" type="ORF">Psuf_055600</name>
</gene>
<evidence type="ECO:0000313" key="3">
    <source>
        <dbReference type="Proteomes" id="UP000503011"/>
    </source>
</evidence>
<dbReference type="Proteomes" id="UP000503011">
    <property type="component" value="Chromosome"/>
</dbReference>
<feature type="region of interest" description="Disordered" evidence="1">
    <location>
        <begin position="1"/>
        <end position="26"/>
    </location>
</feature>
<feature type="compositionally biased region" description="Basic and acidic residues" evidence="1">
    <location>
        <begin position="11"/>
        <end position="22"/>
    </location>
</feature>
<dbReference type="EMBL" id="AP022871">
    <property type="protein sequence ID" value="BCB88247.1"/>
    <property type="molecule type" value="Genomic_DNA"/>
</dbReference>
<reference evidence="2 3" key="2">
    <citation type="submission" date="2020-03" db="EMBL/GenBank/DDBJ databases">
        <authorList>
            <person name="Ichikawa N."/>
            <person name="Kimura A."/>
            <person name="Kitahashi Y."/>
            <person name="Uohara A."/>
        </authorList>
    </citation>
    <scope>NUCLEOTIDE SEQUENCE [LARGE SCALE GENOMIC DNA]</scope>
    <source>
        <strain evidence="2 3">NBRC 105367</strain>
    </source>
</reference>
<protein>
    <submittedName>
        <fullName evidence="2">Uncharacterized protein</fullName>
    </submittedName>
</protein>
<dbReference type="KEGG" id="psuu:Psuf_055600"/>
<reference evidence="2 3" key="1">
    <citation type="submission" date="2020-03" db="EMBL/GenBank/DDBJ databases">
        <title>Whole genome shotgun sequence of Phytohabitans suffuscus NBRC 105367.</title>
        <authorList>
            <person name="Komaki H."/>
            <person name="Tamura T."/>
        </authorList>
    </citation>
    <scope>NUCLEOTIDE SEQUENCE [LARGE SCALE GENOMIC DNA]</scope>
    <source>
        <strain evidence="2 3">NBRC 105367</strain>
    </source>
</reference>
<name>A0A6F8YQ34_9ACTN</name>
<evidence type="ECO:0000313" key="2">
    <source>
        <dbReference type="EMBL" id="BCB88247.1"/>
    </source>
</evidence>
<dbReference type="AlphaFoldDB" id="A0A6F8YQ34"/>